<feature type="repeat" description="TPR" evidence="1">
    <location>
        <begin position="117"/>
        <end position="150"/>
    </location>
</feature>
<keyword evidence="4" id="KW-1185">Reference proteome</keyword>
<organism evidence="3 4">
    <name type="scientific">Sphingomicrobium clamense</name>
    <dbReference type="NCBI Taxonomy" id="2851013"/>
    <lineage>
        <taxon>Bacteria</taxon>
        <taxon>Pseudomonadati</taxon>
        <taxon>Pseudomonadota</taxon>
        <taxon>Alphaproteobacteria</taxon>
        <taxon>Sphingomonadales</taxon>
        <taxon>Sphingomonadaceae</taxon>
        <taxon>Sphingomicrobium</taxon>
    </lineage>
</organism>
<dbReference type="EMBL" id="JAHVAH010000001">
    <property type="protein sequence ID" value="MBW0145109.1"/>
    <property type="molecule type" value="Genomic_DNA"/>
</dbReference>
<proteinExistence type="predicted"/>
<evidence type="ECO:0000313" key="4">
    <source>
        <dbReference type="Proteomes" id="UP000698028"/>
    </source>
</evidence>
<dbReference type="InterPro" id="IPR019734">
    <property type="entry name" value="TPR_rpt"/>
</dbReference>
<keyword evidence="2" id="KW-0732">Signal</keyword>
<feature type="signal peptide" evidence="2">
    <location>
        <begin position="1"/>
        <end position="23"/>
    </location>
</feature>
<name>A0ABS6V6B4_9SPHN</name>
<dbReference type="Pfam" id="PF14559">
    <property type="entry name" value="TPR_19"/>
    <property type="match status" value="1"/>
</dbReference>
<accession>A0ABS6V6B4</accession>
<gene>
    <name evidence="3" type="ORF">KTQ36_07340</name>
</gene>
<reference evidence="3 4" key="1">
    <citation type="submission" date="2021-07" db="EMBL/GenBank/DDBJ databases">
        <title>The draft genome sequence of Sphingomicrobium sp. B8.</title>
        <authorList>
            <person name="Mu L."/>
        </authorList>
    </citation>
    <scope>NUCLEOTIDE SEQUENCE [LARGE SCALE GENOMIC DNA]</scope>
    <source>
        <strain evidence="3 4">B8</strain>
    </source>
</reference>
<evidence type="ECO:0000313" key="3">
    <source>
        <dbReference type="EMBL" id="MBW0145109.1"/>
    </source>
</evidence>
<sequence>MKLPMTAIALGLAAMGMTTPAAAVTTAVAQDEEQKAPELSKKGQEALAALQAAIQEERWADVPALVATAESDTETNDGKIILQKLRLNAAINMEDYEAAIDPIDKLAAMGAMEPQFNQVYVEVGKRRLFDENYDGAADVLQKALNTDPNNAEALIALAEVRTEQGQVDEGIKLLTDAIAQAEAAGGAEESWYKRAVKLAYDNENPAVFGLTRNWVTNYPSASNWRDTLRIYMGFNDADPAKVLDIMRLQFAAGALESEGDYLLYAEELLRAGFPGEAMAVINAGKQANAFDMNKRIVTEIISMAENQAKGDRESLDADFQGALSGSEPKKTITLADAYYGYGEYQKAAELYRAALGKSGVQANLANLRLGMTLARSGDYAAAKEVLSQVSGAQADAAAYWLAWVETQM</sequence>
<evidence type="ECO:0000256" key="1">
    <source>
        <dbReference type="PROSITE-ProRule" id="PRU00339"/>
    </source>
</evidence>
<feature type="chain" id="PRO_5045876908" evidence="2">
    <location>
        <begin position="24"/>
        <end position="408"/>
    </location>
</feature>
<comment type="caution">
    <text evidence="3">The sequence shown here is derived from an EMBL/GenBank/DDBJ whole genome shotgun (WGS) entry which is preliminary data.</text>
</comment>
<dbReference type="PROSITE" id="PS50005">
    <property type="entry name" value="TPR"/>
    <property type="match status" value="1"/>
</dbReference>
<evidence type="ECO:0000256" key="2">
    <source>
        <dbReference type="SAM" id="SignalP"/>
    </source>
</evidence>
<protein>
    <submittedName>
        <fullName evidence="3">Tetratricopeptide repeat protein</fullName>
    </submittedName>
</protein>
<dbReference type="Proteomes" id="UP000698028">
    <property type="component" value="Unassembled WGS sequence"/>
</dbReference>
<keyword evidence="1" id="KW-0802">TPR repeat</keyword>
<dbReference type="RefSeq" id="WP_218633045.1">
    <property type="nucleotide sequence ID" value="NZ_JAHVAH010000001.1"/>
</dbReference>